<dbReference type="AlphaFoldDB" id="A0A377JX25"/>
<evidence type="ECO:0000256" key="1">
    <source>
        <dbReference type="SAM" id="Phobius"/>
    </source>
</evidence>
<sequence>MKHSGYSRHSGFYMLYAVLFIVSIGLSCAFYLQQNYHSSFALSQVYAKTQLQLHARSVKQMALMCLRQKDIAQCDRQEFIFSHYHFYVHLTPLNSGTILLDIHGKVTHPASNNLVRITRRYVLVP</sequence>
<name>A0A377JX25_9HELI</name>
<dbReference type="PROSITE" id="PS51257">
    <property type="entry name" value="PROKAR_LIPOPROTEIN"/>
    <property type="match status" value="1"/>
</dbReference>
<evidence type="ECO:0000313" key="2">
    <source>
        <dbReference type="EMBL" id="STP11742.1"/>
    </source>
</evidence>
<accession>A0A377JX25</accession>
<dbReference type="Proteomes" id="UP000255103">
    <property type="component" value="Unassembled WGS sequence"/>
</dbReference>
<feature type="transmembrane region" description="Helical" evidence="1">
    <location>
        <begin position="12"/>
        <end position="32"/>
    </location>
</feature>
<keyword evidence="1" id="KW-0812">Transmembrane</keyword>
<evidence type="ECO:0000313" key="3">
    <source>
        <dbReference type="Proteomes" id="UP000255103"/>
    </source>
</evidence>
<protein>
    <submittedName>
        <fullName evidence="2">Uncharacterized protein</fullName>
    </submittedName>
</protein>
<keyword evidence="1" id="KW-1133">Transmembrane helix</keyword>
<proteinExistence type="predicted"/>
<organism evidence="2 3">
    <name type="scientific">Helicobacter cinaedi</name>
    <dbReference type="NCBI Taxonomy" id="213"/>
    <lineage>
        <taxon>Bacteria</taxon>
        <taxon>Pseudomonadati</taxon>
        <taxon>Campylobacterota</taxon>
        <taxon>Epsilonproteobacteria</taxon>
        <taxon>Campylobacterales</taxon>
        <taxon>Helicobacteraceae</taxon>
        <taxon>Helicobacter</taxon>
    </lineage>
</organism>
<dbReference type="EMBL" id="UGHX01000001">
    <property type="protein sequence ID" value="STP11742.1"/>
    <property type="molecule type" value="Genomic_DNA"/>
</dbReference>
<reference evidence="2 3" key="1">
    <citation type="submission" date="2018-06" db="EMBL/GenBank/DDBJ databases">
        <authorList>
            <consortium name="Pathogen Informatics"/>
            <person name="Doyle S."/>
        </authorList>
    </citation>
    <scope>NUCLEOTIDE SEQUENCE [LARGE SCALE GENOMIC DNA]</scope>
    <source>
        <strain evidence="2 3">NCTC12219</strain>
    </source>
</reference>
<gene>
    <name evidence="2" type="ORF">NCTC12219_01641</name>
</gene>
<keyword evidence="1" id="KW-0472">Membrane</keyword>
<dbReference type="RefSeq" id="WP_115722255.1">
    <property type="nucleotide sequence ID" value="NZ_UGHX01000001.1"/>
</dbReference>